<dbReference type="OrthoDB" id="110209at2"/>
<dbReference type="InterPro" id="IPR036291">
    <property type="entry name" value="NAD(P)-bd_dom_sf"/>
</dbReference>
<dbReference type="InterPro" id="IPR036453">
    <property type="entry name" value="GluRdtase_dimer_dom_sf"/>
</dbReference>
<keyword evidence="6 8" id="KW-0627">Porphyrin biosynthesis</keyword>
<dbReference type="SUPFAM" id="SSF69075">
    <property type="entry name" value="Glutamyl tRNA-reductase dimerization domain"/>
    <property type="match status" value="1"/>
</dbReference>
<comment type="domain">
    <text evidence="8">Possesses an unusual extended V-shaped dimeric structure with each monomer consisting of three distinct domains arranged along a curved 'spinal' alpha-helix. The N-terminal catalytic domain specifically recognizes the glutamate moiety of the substrate. The second domain is the NADPH-binding domain, and the third C-terminal domain is responsible for dimerization.</text>
</comment>
<dbReference type="RefSeq" id="WP_092552142.1">
    <property type="nucleotide sequence ID" value="NZ_BOMJ01000035.1"/>
</dbReference>
<evidence type="ECO:0000256" key="9">
    <source>
        <dbReference type="PIRSR" id="PIRSR000445-1"/>
    </source>
</evidence>
<evidence type="ECO:0000256" key="10">
    <source>
        <dbReference type="PIRSR" id="PIRSR000445-2"/>
    </source>
</evidence>
<evidence type="ECO:0000256" key="6">
    <source>
        <dbReference type="ARBA" id="ARBA00023244"/>
    </source>
</evidence>
<dbReference type="Gene3D" id="3.40.50.720">
    <property type="entry name" value="NAD(P)-binding Rossmann-like Domain"/>
    <property type="match status" value="1"/>
</dbReference>
<dbReference type="PANTHER" id="PTHR43013:SF1">
    <property type="entry name" value="GLUTAMYL-TRNA REDUCTASE"/>
    <property type="match status" value="1"/>
</dbReference>
<sequence>MNLLSIGASYRTADLAVLERLTIPESSVPELLQHLIAQPYVGEAVVVSTCNRVEVFAAVSGFHGGLGDICNVLSEHSGIPATELASHLYVHYGEAAVRHSFRLSSGLDSMVIGEAQILGQLRDAYHTATEVDSAGRLLHELMQQTLRVGKRAHSETGIDKAGQSVVTAALDVAAEHLGGDLTGKSALVIGAGAMGSLSVATLTRSGVGPLRITNRSQQRADRLAELYGATSVPFDDLDAVLREVDIVVCATASTEPVLTRARLEKLTNSLVVLDLAVPRDVAPDAIGLPGLVVIDIDTLANSRRTGPAAAETAAVEQIVTGEVDSFLGWMRGAEVAPTVAALRTRADEVVSAELRKLMSRRPEFTEEQRGDVSRTLHRVVQQLLHSPTVRVRQLAAEPGGDQYAALLRELFDLDVPLATQANAVPQIGGKP</sequence>
<evidence type="ECO:0000256" key="1">
    <source>
        <dbReference type="ARBA" id="ARBA00005059"/>
    </source>
</evidence>
<dbReference type="STRING" id="113562.SAMN04489716_7491"/>
<dbReference type="InterPro" id="IPR036343">
    <property type="entry name" value="GluRdtase_N_sf"/>
</dbReference>
<comment type="miscellaneous">
    <text evidence="8">During catalysis, the active site Cys acts as a nucleophile attacking the alpha-carbonyl group of tRNA-bound glutamate with the formation of a thioester intermediate between enzyme and glutamate, and the concomitant release of tRNA(Glu). The thioester intermediate is finally reduced by direct hydride transfer from NADPH, to form the product GSA.</text>
</comment>
<dbReference type="GO" id="GO:0019353">
    <property type="term" value="P:protoporphyrinogen IX biosynthetic process from glutamate"/>
    <property type="evidence" value="ECO:0007669"/>
    <property type="project" value="TreeGrafter"/>
</dbReference>
<dbReference type="PIRSF" id="PIRSF000445">
    <property type="entry name" value="4pyrrol_synth_GluRdtase"/>
    <property type="match status" value="1"/>
</dbReference>
<proteinExistence type="inferred from homology"/>
<dbReference type="Pfam" id="PF05201">
    <property type="entry name" value="GlutR_N"/>
    <property type="match status" value="1"/>
</dbReference>
<dbReference type="InterPro" id="IPR015895">
    <property type="entry name" value="4pyrrol_synth_GluRdtase_N"/>
</dbReference>
<evidence type="ECO:0000259" key="15">
    <source>
        <dbReference type="Pfam" id="PF01488"/>
    </source>
</evidence>
<organism evidence="17 18">
    <name type="scientific">Actinoplanes derwentensis</name>
    <dbReference type="NCBI Taxonomy" id="113562"/>
    <lineage>
        <taxon>Bacteria</taxon>
        <taxon>Bacillati</taxon>
        <taxon>Actinomycetota</taxon>
        <taxon>Actinomycetes</taxon>
        <taxon>Micromonosporales</taxon>
        <taxon>Micromonosporaceae</taxon>
        <taxon>Actinoplanes</taxon>
    </lineage>
</organism>
<dbReference type="Pfam" id="PF00745">
    <property type="entry name" value="GlutR_dimer"/>
    <property type="match status" value="1"/>
</dbReference>
<evidence type="ECO:0000256" key="12">
    <source>
        <dbReference type="PIRSR" id="PIRSR000445-4"/>
    </source>
</evidence>
<comment type="pathway">
    <text evidence="1 8 13">Porphyrin-containing compound metabolism; protoporphyrin-IX biosynthesis; 5-aminolevulinate from L-glutamyl-tRNA(Glu): step 1/2.</text>
</comment>
<keyword evidence="5 8" id="KW-0560">Oxidoreductase</keyword>
<protein>
    <recommendedName>
        <fullName evidence="3 8">Glutamyl-tRNA reductase</fullName>
        <shortName evidence="8">GluTR</shortName>
        <ecNumber evidence="3 8">1.2.1.70</ecNumber>
    </recommendedName>
</protein>
<dbReference type="NCBIfam" id="TIGR01035">
    <property type="entry name" value="hemA"/>
    <property type="match status" value="1"/>
</dbReference>
<dbReference type="HAMAP" id="MF_00087">
    <property type="entry name" value="Glu_tRNA_reductase"/>
    <property type="match status" value="1"/>
</dbReference>
<comment type="catalytic activity">
    <reaction evidence="7 8 13">
        <text>(S)-4-amino-5-oxopentanoate + tRNA(Glu) + NADP(+) = L-glutamyl-tRNA(Glu) + NADPH + H(+)</text>
        <dbReference type="Rhea" id="RHEA:12344"/>
        <dbReference type="Rhea" id="RHEA-COMP:9663"/>
        <dbReference type="Rhea" id="RHEA-COMP:9680"/>
        <dbReference type="ChEBI" id="CHEBI:15378"/>
        <dbReference type="ChEBI" id="CHEBI:57501"/>
        <dbReference type="ChEBI" id="CHEBI:57783"/>
        <dbReference type="ChEBI" id="CHEBI:58349"/>
        <dbReference type="ChEBI" id="CHEBI:78442"/>
        <dbReference type="ChEBI" id="CHEBI:78520"/>
        <dbReference type="EC" id="1.2.1.70"/>
    </reaction>
</comment>
<feature type="binding site" evidence="8 10">
    <location>
        <position position="109"/>
    </location>
    <ligand>
        <name>substrate</name>
    </ligand>
</feature>
<dbReference type="GO" id="GO:0008883">
    <property type="term" value="F:glutamyl-tRNA reductase activity"/>
    <property type="evidence" value="ECO:0007669"/>
    <property type="project" value="UniProtKB-UniRule"/>
</dbReference>
<accession>A0A1H2D0G8</accession>
<dbReference type="FunFam" id="3.30.460.30:FF:000001">
    <property type="entry name" value="Glutamyl-tRNA reductase"/>
    <property type="match status" value="1"/>
</dbReference>
<evidence type="ECO:0000256" key="3">
    <source>
        <dbReference type="ARBA" id="ARBA00012970"/>
    </source>
</evidence>
<dbReference type="InterPro" id="IPR006151">
    <property type="entry name" value="Shikm_DH/Glu-tRNA_Rdtase"/>
</dbReference>
<evidence type="ECO:0000256" key="4">
    <source>
        <dbReference type="ARBA" id="ARBA00022857"/>
    </source>
</evidence>
<keyword evidence="4 8" id="KW-0521">NADP</keyword>
<evidence type="ECO:0000256" key="2">
    <source>
        <dbReference type="ARBA" id="ARBA00005916"/>
    </source>
</evidence>
<dbReference type="Gene3D" id="3.30.460.30">
    <property type="entry name" value="Glutamyl-tRNA reductase, N-terminal domain"/>
    <property type="match status" value="1"/>
</dbReference>
<evidence type="ECO:0000313" key="18">
    <source>
        <dbReference type="Proteomes" id="UP000198688"/>
    </source>
</evidence>
<evidence type="ECO:0000313" key="17">
    <source>
        <dbReference type="EMBL" id="SDT76037.1"/>
    </source>
</evidence>
<dbReference type="InterPro" id="IPR015896">
    <property type="entry name" value="4pyrrol_synth_GluRdtase_dimer"/>
</dbReference>
<evidence type="ECO:0000256" key="11">
    <source>
        <dbReference type="PIRSR" id="PIRSR000445-3"/>
    </source>
</evidence>
<feature type="domain" description="Glutamyl-tRNA reductase N-terminal" evidence="16">
    <location>
        <begin position="6"/>
        <end position="156"/>
    </location>
</feature>
<evidence type="ECO:0000256" key="7">
    <source>
        <dbReference type="ARBA" id="ARBA00047464"/>
    </source>
</evidence>
<dbReference type="SUPFAM" id="SSF69742">
    <property type="entry name" value="Glutamyl tRNA-reductase catalytic, N-terminal domain"/>
    <property type="match status" value="1"/>
</dbReference>
<name>A0A1H2D0G8_9ACTN</name>
<dbReference type="GO" id="GO:0050661">
    <property type="term" value="F:NADP binding"/>
    <property type="evidence" value="ECO:0007669"/>
    <property type="project" value="InterPro"/>
</dbReference>
<feature type="binding site" evidence="8 10">
    <location>
        <begin position="49"/>
        <end position="52"/>
    </location>
    <ligand>
        <name>substrate</name>
    </ligand>
</feature>
<feature type="binding site" evidence="8 11">
    <location>
        <begin position="190"/>
        <end position="195"/>
    </location>
    <ligand>
        <name>NADP(+)</name>
        <dbReference type="ChEBI" id="CHEBI:58349"/>
    </ligand>
</feature>
<feature type="domain" description="Quinate/shikimate 5-dehydrogenase/glutamyl-tRNA reductase" evidence="15">
    <location>
        <begin position="174"/>
        <end position="300"/>
    </location>
</feature>
<feature type="binding site" evidence="8 10">
    <location>
        <begin position="114"/>
        <end position="116"/>
    </location>
    <ligand>
        <name>substrate</name>
    </ligand>
</feature>
<evidence type="ECO:0000256" key="8">
    <source>
        <dbReference type="HAMAP-Rule" id="MF_00087"/>
    </source>
</evidence>
<dbReference type="AlphaFoldDB" id="A0A1H2D0G8"/>
<evidence type="ECO:0000256" key="5">
    <source>
        <dbReference type="ARBA" id="ARBA00023002"/>
    </source>
</evidence>
<reference evidence="17 18" key="1">
    <citation type="submission" date="2016-10" db="EMBL/GenBank/DDBJ databases">
        <authorList>
            <person name="de Groot N.N."/>
        </authorList>
    </citation>
    <scope>NUCLEOTIDE SEQUENCE [LARGE SCALE GENOMIC DNA]</scope>
    <source>
        <strain evidence="17 18">DSM 43941</strain>
    </source>
</reference>
<keyword evidence="18" id="KW-1185">Reference proteome</keyword>
<dbReference type="EC" id="1.2.1.70" evidence="3 8"/>
<comment type="function">
    <text evidence="8">Catalyzes the NADPH-dependent reduction of glutamyl-tRNA(Glu) to glutamate 1-semialdehyde (GSA).</text>
</comment>
<gene>
    <name evidence="8" type="primary">hemA</name>
    <name evidence="17" type="ORF">SAMN04489716_7491</name>
</gene>
<dbReference type="Proteomes" id="UP000198688">
    <property type="component" value="Chromosome I"/>
</dbReference>
<dbReference type="Pfam" id="PF01488">
    <property type="entry name" value="Shikimate_DH"/>
    <property type="match status" value="1"/>
</dbReference>
<feature type="domain" description="Tetrapyrrole biosynthesis glutamyl-tRNA reductase dimerisation" evidence="14">
    <location>
        <begin position="315"/>
        <end position="413"/>
    </location>
</feature>
<dbReference type="SUPFAM" id="SSF51735">
    <property type="entry name" value="NAD(P)-binding Rossmann-fold domains"/>
    <property type="match status" value="1"/>
</dbReference>
<dbReference type="PANTHER" id="PTHR43013">
    <property type="entry name" value="GLUTAMYL-TRNA REDUCTASE"/>
    <property type="match status" value="1"/>
</dbReference>
<evidence type="ECO:0000259" key="14">
    <source>
        <dbReference type="Pfam" id="PF00745"/>
    </source>
</evidence>
<feature type="site" description="Important for activity" evidence="8 12">
    <location>
        <position position="99"/>
    </location>
</feature>
<dbReference type="UniPathway" id="UPA00251">
    <property type="reaction ID" value="UER00316"/>
</dbReference>
<feature type="binding site" evidence="8 10">
    <location>
        <position position="120"/>
    </location>
    <ligand>
        <name>substrate</name>
    </ligand>
</feature>
<feature type="active site" description="Nucleophile" evidence="8 9">
    <location>
        <position position="50"/>
    </location>
</feature>
<dbReference type="CDD" id="cd05213">
    <property type="entry name" value="NAD_bind_Glutamyl_tRNA_reduct"/>
    <property type="match status" value="1"/>
</dbReference>
<dbReference type="EMBL" id="LT629758">
    <property type="protein sequence ID" value="SDT76037.1"/>
    <property type="molecule type" value="Genomic_DNA"/>
</dbReference>
<dbReference type="InterPro" id="IPR000343">
    <property type="entry name" value="4pyrrol_synth_GluRdtase"/>
</dbReference>
<comment type="subunit">
    <text evidence="8">Homodimer.</text>
</comment>
<dbReference type="NCBIfam" id="NF000744">
    <property type="entry name" value="PRK00045.1-3"/>
    <property type="match status" value="1"/>
</dbReference>
<evidence type="ECO:0000259" key="16">
    <source>
        <dbReference type="Pfam" id="PF05201"/>
    </source>
</evidence>
<comment type="similarity">
    <text evidence="2 8 13">Belongs to the glutamyl-tRNA reductase family.</text>
</comment>
<evidence type="ECO:0000256" key="13">
    <source>
        <dbReference type="RuleBase" id="RU000584"/>
    </source>
</evidence>